<evidence type="ECO:0000256" key="3">
    <source>
        <dbReference type="ARBA" id="ARBA00022786"/>
    </source>
</evidence>
<dbReference type="InterPro" id="IPR015943">
    <property type="entry name" value="WD40/YVTN_repeat-like_dom_sf"/>
</dbReference>
<dbReference type="SUPFAM" id="SSF50978">
    <property type="entry name" value="WD40 repeat-like"/>
    <property type="match status" value="1"/>
</dbReference>
<dbReference type="PANTHER" id="PTHR19872:SF9">
    <property type="entry name" value="UBIQUITIN-BINDING SDF UBIQUITIN LIGASE COMPLEX SUBUNIT"/>
    <property type="match status" value="1"/>
</dbReference>
<dbReference type="PANTHER" id="PTHR19872">
    <property type="entry name" value="UBIQUITIN LIGASE SPECIFICITY FACTOR/HREP PROTEIN"/>
    <property type="match status" value="1"/>
</dbReference>
<keyword evidence="6" id="KW-1185">Reference proteome</keyword>
<proteinExistence type="predicted"/>
<evidence type="ECO:0000256" key="1">
    <source>
        <dbReference type="ARBA" id="ARBA00022574"/>
    </source>
</evidence>
<dbReference type="PROSITE" id="PS50082">
    <property type="entry name" value="WD_REPEATS_2"/>
    <property type="match status" value="2"/>
</dbReference>
<dbReference type="SMART" id="SM00320">
    <property type="entry name" value="WD40"/>
    <property type="match status" value="2"/>
</dbReference>
<keyword evidence="1 4" id="KW-0853">WD repeat</keyword>
<dbReference type="InterPro" id="IPR019775">
    <property type="entry name" value="WD40_repeat_CS"/>
</dbReference>
<keyword evidence="2" id="KW-0677">Repeat</keyword>
<evidence type="ECO:0000313" key="5">
    <source>
        <dbReference type="EMBL" id="KAF8903924.1"/>
    </source>
</evidence>
<gene>
    <name evidence="5" type="ORF">CPB84DRAFT_712145</name>
</gene>
<sequence>MRDIRTYNHPINCVFTKGRMAATGSNDCTVRIWDIHTGDCTWVFMGHDDTVETVALDNSWAYSGSRDHRARIWYLNTGDCTHILDLDKSFVLNIGLSASYWSASLSCNIVYYGFGIRSRGS</sequence>
<dbReference type="InterPro" id="IPR051075">
    <property type="entry name" value="SCF_subunit_WD-repeat"/>
</dbReference>
<dbReference type="InterPro" id="IPR036322">
    <property type="entry name" value="WD40_repeat_dom_sf"/>
</dbReference>
<accession>A0A9P5NRL6</accession>
<feature type="repeat" description="WD" evidence="4">
    <location>
        <begin position="44"/>
        <end position="83"/>
    </location>
</feature>
<organism evidence="5 6">
    <name type="scientific">Gymnopilus junonius</name>
    <name type="common">Spectacular rustgill mushroom</name>
    <name type="synonym">Gymnopilus spectabilis subsp. junonius</name>
    <dbReference type="NCBI Taxonomy" id="109634"/>
    <lineage>
        <taxon>Eukaryota</taxon>
        <taxon>Fungi</taxon>
        <taxon>Dikarya</taxon>
        <taxon>Basidiomycota</taxon>
        <taxon>Agaricomycotina</taxon>
        <taxon>Agaricomycetes</taxon>
        <taxon>Agaricomycetidae</taxon>
        <taxon>Agaricales</taxon>
        <taxon>Agaricineae</taxon>
        <taxon>Hymenogastraceae</taxon>
        <taxon>Gymnopilus</taxon>
    </lineage>
</organism>
<dbReference type="Proteomes" id="UP000724874">
    <property type="component" value="Unassembled WGS sequence"/>
</dbReference>
<feature type="repeat" description="WD" evidence="4">
    <location>
        <begin position="18"/>
        <end position="43"/>
    </location>
</feature>
<reference evidence="5" key="1">
    <citation type="submission" date="2020-11" db="EMBL/GenBank/DDBJ databases">
        <authorList>
            <consortium name="DOE Joint Genome Institute"/>
            <person name="Ahrendt S."/>
            <person name="Riley R."/>
            <person name="Andreopoulos W."/>
            <person name="LaButti K."/>
            <person name="Pangilinan J."/>
            <person name="Ruiz-duenas F.J."/>
            <person name="Barrasa J.M."/>
            <person name="Sanchez-Garcia M."/>
            <person name="Camarero S."/>
            <person name="Miyauchi S."/>
            <person name="Serrano A."/>
            <person name="Linde D."/>
            <person name="Babiker R."/>
            <person name="Drula E."/>
            <person name="Ayuso-Fernandez I."/>
            <person name="Pacheco R."/>
            <person name="Padilla G."/>
            <person name="Ferreira P."/>
            <person name="Barriuso J."/>
            <person name="Kellner H."/>
            <person name="Castanera R."/>
            <person name="Alfaro M."/>
            <person name="Ramirez L."/>
            <person name="Pisabarro A.G."/>
            <person name="Kuo A."/>
            <person name="Tritt A."/>
            <person name="Lipzen A."/>
            <person name="He G."/>
            <person name="Yan M."/>
            <person name="Ng V."/>
            <person name="Cullen D."/>
            <person name="Martin F."/>
            <person name="Rosso M.-N."/>
            <person name="Henrissat B."/>
            <person name="Hibbett D."/>
            <person name="Martinez A.T."/>
            <person name="Grigoriev I.V."/>
        </authorList>
    </citation>
    <scope>NUCLEOTIDE SEQUENCE</scope>
    <source>
        <strain evidence="5">AH 44721</strain>
    </source>
</reference>
<dbReference type="Gene3D" id="2.130.10.10">
    <property type="entry name" value="YVTN repeat-like/Quinoprotein amine dehydrogenase"/>
    <property type="match status" value="1"/>
</dbReference>
<dbReference type="OrthoDB" id="2615105at2759"/>
<dbReference type="InterPro" id="IPR001680">
    <property type="entry name" value="WD40_rpt"/>
</dbReference>
<protein>
    <submittedName>
        <fullName evidence="5">WD40-repeat-containing domain protein</fullName>
    </submittedName>
</protein>
<evidence type="ECO:0000256" key="4">
    <source>
        <dbReference type="PROSITE-ProRule" id="PRU00221"/>
    </source>
</evidence>
<dbReference type="AlphaFoldDB" id="A0A9P5NRL6"/>
<comment type="caution">
    <text evidence="5">The sequence shown here is derived from an EMBL/GenBank/DDBJ whole genome shotgun (WGS) entry which is preliminary data.</text>
</comment>
<dbReference type="PROSITE" id="PS00678">
    <property type="entry name" value="WD_REPEATS_1"/>
    <property type="match status" value="1"/>
</dbReference>
<name>A0A9P5NRL6_GYMJU</name>
<evidence type="ECO:0000256" key="2">
    <source>
        <dbReference type="ARBA" id="ARBA00022737"/>
    </source>
</evidence>
<evidence type="ECO:0000313" key="6">
    <source>
        <dbReference type="Proteomes" id="UP000724874"/>
    </source>
</evidence>
<dbReference type="Pfam" id="PF00400">
    <property type="entry name" value="WD40"/>
    <property type="match status" value="2"/>
</dbReference>
<dbReference type="EMBL" id="JADNYJ010000028">
    <property type="protein sequence ID" value="KAF8903924.1"/>
    <property type="molecule type" value="Genomic_DNA"/>
</dbReference>
<keyword evidence="3" id="KW-0833">Ubl conjugation pathway</keyword>